<keyword evidence="10 22" id="KW-0378">Hydrolase</keyword>
<comment type="catalytic activity">
    <reaction evidence="16">
        <text>acetyl-CoA + n malonyl-CoA + 2n NADPH + 4n H(+) = a long-chain-acyl-CoA + n CoA + n CO2 + 2n NADP(+).</text>
        <dbReference type="EC" id="2.3.1.86"/>
    </reaction>
</comment>
<dbReference type="Pfam" id="PF08354">
    <property type="entry name" value="Fas1-AflB-like_hel"/>
    <property type="match status" value="1"/>
</dbReference>
<dbReference type="FunFam" id="3.40.366.10:FF:000006">
    <property type="entry name" value="Fatty acid synthase beta subunit dehydratase"/>
    <property type="match status" value="1"/>
</dbReference>
<dbReference type="InterPro" id="IPR013785">
    <property type="entry name" value="Aldolase_TIM"/>
</dbReference>
<evidence type="ECO:0000256" key="18">
    <source>
        <dbReference type="ARBA" id="ARBA00048536"/>
    </source>
</evidence>
<dbReference type="Pfam" id="PF16073">
    <property type="entry name" value="SAT"/>
    <property type="match status" value="1"/>
</dbReference>
<evidence type="ECO:0000256" key="4">
    <source>
        <dbReference type="ARBA" id="ARBA00012878"/>
    </source>
</evidence>
<organism evidence="25 26">
    <name type="scientific">Clathrospora elynae</name>
    <dbReference type="NCBI Taxonomy" id="706981"/>
    <lineage>
        <taxon>Eukaryota</taxon>
        <taxon>Fungi</taxon>
        <taxon>Dikarya</taxon>
        <taxon>Ascomycota</taxon>
        <taxon>Pezizomycotina</taxon>
        <taxon>Dothideomycetes</taxon>
        <taxon>Pleosporomycetidae</taxon>
        <taxon>Pleosporales</taxon>
        <taxon>Diademaceae</taxon>
        <taxon>Clathrospora</taxon>
    </lineage>
</organism>
<dbReference type="Gene3D" id="3.20.20.70">
    <property type="entry name" value="Aldolase class I"/>
    <property type="match status" value="1"/>
</dbReference>
<evidence type="ECO:0000256" key="19">
    <source>
        <dbReference type="ARBA" id="ARBA00048572"/>
    </source>
</evidence>
<dbReference type="Gene3D" id="3.10.129.10">
    <property type="entry name" value="Hotdog Thioesterase"/>
    <property type="match status" value="2"/>
</dbReference>
<dbReference type="Gene3D" id="3.30.1120.100">
    <property type="match status" value="1"/>
</dbReference>
<comment type="catalytic activity">
    <reaction evidence="17">
        <text>holo-[ACP] + malonyl-CoA = malonyl-[ACP] + CoA</text>
        <dbReference type="Rhea" id="RHEA:41792"/>
        <dbReference type="Rhea" id="RHEA-COMP:9623"/>
        <dbReference type="Rhea" id="RHEA-COMP:9685"/>
        <dbReference type="ChEBI" id="CHEBI:57287"/>
        <dbReference type="ChEBI" id="CHEBI:57384"/>
        <dbReference type="ChEBI" id="CHEBI:64479"/>
        <dbReference type="ChEBI" id="CHEBI:78449"/>
        <dbReference type="EC" id="2.3.1.39"/>
    </reaction>
</comment>
<keyword evidence="26" id="KW-1185">Reference proteome</keyword>
<dbReference type="SUPFAM" id="SSF54637">
    <property type="entry name" value="Thioesterase/thiol ester dehydrase-isomerase"/>
    <property type="match status" value="1"/>
</dbReference>
<accession>A0A6A5SHM2</accession>
<keyword evidence="13 22" id="KW-0520">NAD</keyword>
<evidence type="ECO:0000313" key="26">
    <source>
        <dbReference type="Proteomes" id="UP000800038"/>
    </source>
</evidence>
<evidence type="ECO:0000256" key="9">
    <source>
        <dbReference type="ARBA" id="ARBA00022679"/>
    </source>
</evidence>
<dbReference type="InterPro" id="IPR014043">
    <property type="entry name" value="Acyl_transferase_dom"/>
</dbReference>
<evidence type="ECO:0000256" key="22">
    <source>
        <dbReference type="PIRNR" id="PIRNR005562"/>
    </source>
</evidence>
<feature type="active site" description="For malonyltransferase activity" evidence="23">
    <location>
        <position position="1831"/>
    </location>
</feature>
<evidence type="ECO:0000256" key="8">
    <source>
        <dbReference type="ARBA" id="ARBA00013258"/>
    </source>
</evidence>
<reference evidence="25" key="1">
    <citation type="journal article" date="2020" name="Stud. Mycol.">
        <title>101 Dothideomycetes genomes: a test case for predicting lifestyles and emergence of pathogens.</title>
        <authorList>
            <person name="Haridas S."/>
            <person name="Albert R."/>
            <person name="Binder M."/>
            <person name="Bloem J."/>
            <person name="Labutti K."/>
            <person name="Salamov A."/>
            <person name="Andreopoulos B."/>
            <person name="Baker S."/>
            <person name="Barry K."/>
            <person name="Bills G."/>
            <person name="Bluhm B."/>
            <person name="Cannon C."/>
            <person name="Castanera R."/>
            <person name="Culley D."/>
            <person name="Daum C."/>
            <person name="Ezra D."/>
            <person name="Gonzalez J."/>
            <person name="Henrissat B."/>
            <person name="Kuo A."/>
            <person name="Liang C."/>
            <person name="Lipzen A."/>
            <person name="Lutzoni F."/>
            <person name="Magnuson J."/>
            <person name="Mondo S."/>
            <person name="Nolan M."/>
            <person name="Ohm R."/>
            <person name="Pangilinan J."/>
            <person name="Park H.-J."/>
            <person name="Ramirez L."/>
            <person name="Alfaro M."/>
            <person name="Sun H."/>
            <person name="Tritt A."/>
            <person name="Yoshinaga Y."/>
            <person name="Zwiers L.-H."/>
            <person name="Turgeon B."/>
            <person name="Goodwin S."/>
            <person name="Spatafora J."/>
            <person name="Crous P."/>
            <person name="Grigoriev I."/>
        </authorList>
    </citation>
    <scope>NUCLEOTIDE SEQUENCE</scope>
    <source>
        <strain evidence="25">CBS 161.51</strain>
    </source>
</reference>
<dbReference type="GO" id="GO:0006633">
    <property type="term" value="P:fatty acid biosynthetic process"/>
    <property type="evidence" value="ECO:0007669"/>
    <property type="project" value="InterPro"/>
</dbReference>
<dbReference type="GO" id="GO:0005835">
    <property type="term" value="C:fatty acid synthase complex"/>
    <property type="evidence" value="ECO:0007669"/>
    <property type="project" value="UniProtKB-UniRule"/>
</dbReference>
<dbReference type="Gene3D" id="1.20.1050.120">
    <property type="match status" value="1"/>
</dbReference>
<dbReference type="InterPro" id="IPR013565">
    <property type="entry name" value="Fas1/AflB-like_central"/>
</dbReference>
<dbReference type="Pfam" id="PF22235">
    <property type="entry name" value="FAS1_thioest_ins"/>
    <property type="match status" value="1"/>
</dbReference>
<gene>
    <name evidence="25" type="ORF">EJ02DRAFT_386603</name>
</gene>
<comment type="catalytic activity">
    <reaction evidence="20">
        <text>holo-[ACP] + acetyl-CoA = acetyl-[ACP] + CoA</text>
        <dbReference type="Rhea" id="RHEA:41788"/>
        <dbReference type="Rhea" id="RHEA-COMP:9621"/>
        <dbReference type="Rhea" id="RHEA-COMP:9685"/>
        <dbReference type="ChEBI" id="CHEBI:57287"/>
        <dbReference type="ChEBI" id="CHEBI:57288"/>
        <dbReference type="ChEBI" id="CHEBI:64479"/>
        <dbReference type="ChEBI" id="CHEBI:78446"/>
        <dbReference type="EC" id="2.3.1.38"/>
    </reaction>
</comment>
<dbReference type="EC" id="2.3.1.39" evidence="8"/>
<evidence type="ECO:0000256" key="17">
    <source>
        <dbReference type="ARBA" id="ARBA00048462"/>
    </source>
</evidence>
<dbReference type="GO" id="GO:0019171">
    <property type="term" value="F:(3R)-hydroxyacyl-[acyl-carrier-protein] dehydratase activity"/>
    <property type="evidence" value="ECO:0007669"/>
    <property type="project" value="UniProtKB-EC"/>
</dbReference>
<dbReference type="Proteomes" id="UP000800038">
    <property type="component" value="Unassembled WGS sequence"/>
</dbReference>
<name>A0A6A5SHM2_9PLEO</name>
<dbReference type="FunFam" id="1.20.930.70:FF:000001">
    <property type="entry name" value="Fatty acid synthase beta subunit dehydratase"/>
    <property type="match status" value="1"/>
</dbReference>
<dbReference type="InterPro" id="IPR003965">
    <property type="entry name" value="Fatty_acid_synthase"/>
</dbReference>
<dbReference type="EC" id="4.2.1.59" evidence="6"/>
<dbReference type="Gene3D" id="6.10.60.10">
    <property type="match status" value="1"/>
</dbReference>
<dbReference type="InterPro" id="IPR016452">
    <property type="entry name" value="Fas1/AflB-like"/>
</dbReference>
<dbReference type="EC" id="2.3.1.86" evidence="4"/>
<evidence type="ECO:0000256" key="3">
    <source>
        <dbReference type="ARBA" id="ARBA00012480"/>
    </source>
</evidence>
<dbReference type="EMBL" id="ML976164">
    <property type="protein sequence ID" value="KAF1936887.1"/>
    <property type="molecule type" value="Genomic_DNA"/>
</dbReference>
<dbReference type="CDD" id="cd03447">
    <property type="entry name" value="FAS_MaoC"/>
    <property type="match status" value="1"/>
</dbReference>
<proteinExistence type="inferred from homology"/>
<dbReference type="InterPro" id="IPR041099">
    <property type="entry name" value="FAS1_N"/>
</dbReference>
<dbReference type="PIRSF" id="PIRSF005562">
    <property type="entry name" value="FAS_yeast_beta"/>
    <property type="match status" value="1"/>
</dbReference>
<dbReference type="Pfam" id="PF17951">
    <property type="entry name" value="FAS_meander"/>
    <property type="match status" value="1"/>
</dbReference>
<dbReference type="Pfam" id="PF01575">
    <property type="entry name" value="MaoC_dehydratas"/>
    <property type="match status" value="1"/>
</dbReference>
<evidence type="ECO:0000256" key="15">
    <source>
        <dbReference type="ARBA" id="ARBA00023268"/>
    </source>
</evidence>
<dbReference type="OrthoDB" id="5417908at2759"/>
<dbReference type="InterPro" id="IPR001227">
    <property type="entry name" value="Ac_transferase_dom_sf"/>
</dbReference>
<evidence type="ECO:0000256" key="2">
    <source>
        <dbReference type="ARBA" id="ARBA00010009"/>
    </source>
</evidence>
<keyword evidence="14" id="KW-0456">Lyase</keyword>
<keyword evidence="12 22" id="KW-0560">Oxidoreductase</keyword>
<sequence length="2055" mass="227752">MDSDMSFHFNSSSLHSFSLAPTPQSVRSTRLEYLSLVYEWNVPEILHSHVVQLWEKFTTDLRIKASGIDDQPASVLELLSQFLLHVMQYELGEIRGLFQSDYVELLLAQIESDFLGDSSIQSIVSDLPGTALQKQNVIQMYVAATQHIGHSSLRKAPRTAIFDQDASRTTQTYAIFGGQGNTTDYLQELRALFETYTHVIEPILATAEDALQTFLRDASSSRIKHFKHGLEISQWLRRSESAPSMDYLLSAPVSFPLIGLLQFATYAVICWSLKKTPGEVTQTFRGMTGHSQGVVVAAALSTTTTWESLHYALVQALTVLFEIGVAAQEATPNFDIPPSISAETTNNGEGNPTSMLNVAGCDLKRLHTYIDEVNGFLNESQRVSIALINGRTNFVVAGPTLSVCALARKLRRLKASPEEFQDKKPFSSRKPEFSLQFLPITAPFHTPHLKKTVPGVVVALESVRLCPSSFRVPVYHTHTGHDLRESEAKNIVPDLVKMILCQVDDWPSSTGFKAATHAVDFGPGGPSGVGSLLSRNKEGTGLRVILAGLSESATPEFGDMAELLSAKPTFSANWAERYSPRLIQTEGGIQIRNKMTRLLGLPPLMVAGMTPTTASWEFVSAIVSSGYHAEVAAGGLHTAENFTNAIKSLASSIPSGRGICINIIYASPRQVRWQLPLIRKLRSEGFPIDGITFGAGVPSTEALKEYLDIGLKYLSFKPGSISAINQVIAIARTNPDVPILLQWTSGRGGGHHSYEDFHDPIIKMYAKIRRCDNIVLLAGSGFGGAEDTYPYLSGTWSSRFGLQSMPFDGVLFGSRMMAAKEAKTSQGAKEAIVAAPGIDEEASWDQSYKTSIGGIITVQSEMGEPIHKLATRGVLLWRELDGKIFSISDRAQRLEKLLEMKSYMIKRLNEDFQKVWFGLDSQGNAVDLEDMTYAEIIRRLIQLCYVRKESRWIDEGYKQLTADFMRRMCSRLQQSAPPKFDMEKPLLVLQEVVAFCKLADKEVVTYSDARYFLLLCKRQGQKPPPFVPVLDEDFETWFKKDSLWQSEDLAAVVDEDAERTCILQGPVAARYSTKINEPVAEILGSISQQHISRILREAYDSDETLIPADETAIRRGETSNHTDLPECCRVSRQGSETILCIDETASQERLPHIDGWTRALVGADRTWLSSLLMSEDIIRDKIVTPNPIRRALAPLPGMRVELFDADSPSEPSLVVYEKASSVEPSLEIRKEGDLIFVTMLVHESVGEVILSFSFRFMHRPDTPLHPVHEISQGRNEMLRNFYDRLWFGSELCQAKPDAPKLDLSNLVVGSQPTKISPSLAQAFMDSIEQPGQTRIPKGGVPLDHSIVVAWEAMMKATFAGAIGCDFLSLVHLSNKFTVLDEKPLDIFDNVTSTAEIKAIRNLPAGRAVEVVATITRDGLPAVEVISEFLFRDTYTDFSICFERRKEPKMVVTIDRMADITVLQSKAWVSFEQDFDCKYLLGQRLVFDLHTLGHLASATTYRSLQVSGQIFIEDPETKLLRAAGDVRYQSMGPTSSNPVIDYLNRCGTQFNVLNTLPTPQPLGEKDSLSIKTPLDNNAYARASGDFNPIHVSQTVARYANLPGPITHGMYTSAAVRQVVEKAAGCSDKVHMRSFEVSFVNMVLPNSVLDVQIHHTAMKDGLRVLSFQALHSESKQVVVEGEAEVDQLLTAYVFTGQGSQKQDMGMDLYATSEVARQVWDEADRFYSETYGFLISDIVKQNPKQLTVFFGGRRGRKIRENYMKMMVESIDGRQERFFTSTTPTSTSYTFQHKAGLLFSTEFAQPALTVMERAQFFHLKSQGLVTSSALFAGHSLGEYTSLSTIGEIMPFQNLLSVVFYRGLTMRSAIKRDAQGRSKFAMVAVNPSRANTTPAVLLKLVASITSALSEDLLEIVNYNVETQQYVATGTLKALACLGDVMDYIAKNRKLSPEDMAALVASRAAAITDQMPGLRRGVATIPLEGIDVPFHSSFLLPKMPAFRRVLQQNIEPGAIDSRRLVGKYISNVTGKAFDISYEGVSSLQELTGSIVLEKLMVEMEA</sequence>
<dbReference type="Pfam" id="PF00698">
    <property type="entry name" value="Acyl_transf_1"/>
    <property type="match status" value="1"/>
</dbReference>
<dbReference type="GO" id="GO:0016297">
    <property type="term" value="F:fatty acyl-[ACP] hydrolase activity"/>
    <property type="evidence" value="ECO:0007669"/>
    <property type="project" value="UniProtKB-EC"/>
</dbReference>
<dbReference type="GO" id="GO:0004312">
    <property type="term" value="F:fatty acid synthase activity"/>
    <property type="evidence" value="ECO:0007669"/>
    <property type="project" value="InterPro"/>
</dbReference>
<dbReference type="EC" id="1.3.1.9" evidence="5"/>
<evidence type="ECO:0000256" key="1">
    <source>
        <dbReference type="ARBA" id="ARBA00001055"/>
    </source>
</evidence>
<evidence type="ECO:0000256" key="6">
    <source>
        <dbReference type="ARBA" id="ARBA00013167"/>
    </source>
</evidence>
<evidence type="ECO:0000256" key="5">
    <source>
        <dbReference type="ARBA" id="ARBA00012996"/>
    </source>
</evidence>
<evidence type="ECO:0000256" key="14">
    <source>
        <dbReference type="ARBA" id="ARBA00023239"/>
    </source>
</evidence>
<dbReference type="EC" id="2.3.1.38" evidence="7"/>
<dbReference type="Gene3D" id="1.20.930.70">
    <property type="match status" value="1"/>
</dbReference>
<comment type="catalytic activity">
    <reaction evidence="18">
        <text>(9Z)-octadecenoyl-[ACP] + H2O = (9Z)-octadecenoate + holo-[ACP] + H(+)</text>
        <dbReference type="Rhea" id="RHEA:15057"/>
        <dbReference type="Rhea" id="RHEA-COMP:9685"/>
        <dbReference type="Rhea" id="RHEA-COMP:9924"/>
        <dbReference type="ChEBI" id="CHEBI:15377"/>
        <dbReference type="ChEBI" id="CHEBI:15378"/>
        <dbReference type="ChEBI" id="CHEBI:30823"/>
        <dbReference type="ChEBI" id="CHEBI:64479"/>
        <dbReference type="ChEBI" id="CHEBI:78783"/>
        <dbReference type="EC" id="3.1.2.14"/>
    </reaction>
</comment>
<dbReference type="FunFam" id="3.20.20.70:FF:000078">
    <property type="entry name" value="Fatty acid synthase beta subunit dehydratase"/>
    <property type="match status" value="1"/>
</dbReference>
<dbReference type="Gene3D" id="6.20.240.10">
    <property type="match status" value="1"/>
</dbReference>
<protein>
    <recommendedName>
        <fullName evidence="21">S-acyl fatty acid synthase thioesterase</fullName>
        <ecNumber evidence="5">1.3.1.9</ecNumber>
        <ecNumber evidence="7">2.3.1.38</ecNumber>
        <ecNumber evidence="8">2.3.1.39</ecNumber>
        <ecNumber evidence="4">2.3.1.86</ecNumber>
        <ecNumber evidence="3">3.1.2.14</ecNumber>
        <ecNumber evidence="6">4.2.1.59</ecNumber>
    </recommendedName>
</protein>
<dbReference type="InterPro" id="IPR032088">
    <property type="entry name" value="SAT"/>
</dbReference>
<comment type="catalytic activity">
    <reaction evidence="19">
        <text>a 2,3-saturated acyl-[ACP] + NAD(+) = a (2E)-enoyl-[ACP] + NADH + H(+)</text>
        <dbReference type="Rhea" id="RHEA:10240"/>
        <dbReference type="Rhea" id="RHEA-COMP:9925"/>
        <dbReference type="Rhea" id="RHEA-COMP:9926"/>
        <dbReference type="ChEBI" id="CHEBI:15378"/>
        <dbReference type="ChEBI" id="CHEBI:57540"/>
        <dbReference type="ChEBI" id="CHEBI:57945"/>
        <dbReference type="ChEBI" id="CHEBI:78784"/>
        <dbReference type="ChEBI" id="CHEBI:78785"/>
        <dbReference type="EC" id="1.3.1.9"/>
    </reaction>
</comment>
<dbReference type="EC" id="3.1.2.14" evidence="3"/>
<keyword evidence="11 22" id="KW-0521">NADP</keyword>
<keyword evidence="9 22" id="KW-0808">Transferase</keyword>
<evidence type="ECO:0000256" key="11">
    <source>
        <dbReference type="ARBA" id="ARBA00022857"/>
    </source>
</evidence>
<dbReference type="InterPro" id="IPR040883">
    <property type="entry name" value="FAS_meander"/>
</dbReference>
<evidence type="ECO:0000256" key="16">
    <source>
        <dbReference type="ARBA" id="ARBA00048237"/>
    </source>
</evidence>
<dbReference type="InterPro" id="IPR050830">
    <property type="entry name" value="Fungal_FAS"/>
</dbReference>
<dbReference type="PANTHER" id="PTHR10982">
    <property type="entry name" value="MALONYL COA-ACYL CARRIER PROTEIN TRANSACYLASE"/>
    <property type="match status" value="1"/>
</dbReference>
<evidence type="ECO:0000256" key="21">
    <source>
        <dbReference type="ARBA" id="ARBA00078671"/>
    </source>
</evidence>
<evidence type="ECO:0000256" key="20">
    <source>
        <dbReference type="ARBA" id="ARBA00048835"/>
    </source>
</evidence>
<dbReference type="GO" id="GO:0004314">
    <property type="term" value="F:[acyl-carrier-protein] S-malonyltransferase activity"/>
    <property type="evidence" value="ECO:0007669"/>
    <property type="project" value="UniProtKB-EC"/>
</dbReference>
<dbReference type="Gene3D" id="3.40.366.10">
    <property type="entry name" value="Malonyl-Coenzyme A Acyl Carrier Protein, domain 2"/>
    <property type="match status" value="3"/>
</dbReference>
<dbReference type="SMART" id="SM00827">
    <property type="entry name" value="PKS_AT"/>
    <property type="match status" value="1"/>
</dbReference>
<evidence type="ECO:0000259" key="24">
    <source>
        <dbReference type="SMART" id="SM00827"/>
    </source>
</evidence>
<feature type="domain" description="Malonyl-CoA:ACP transacylase (MAT)" evidence="24">
    <location>
        <begin position="1691"/>
        <end position="2050"/>
    </location>
</feature>
<dbReference type="InterPro" id="IPR016035">
    <property type="entry name" value="Acyl_Trfase/lysoPLipase"/>
</dbReference>
<evidence type="ECO:0000256" key="10">
    <source>
        <dbReference type="ARBA" id="ARBA00022801"/>
    </source>
</evidence>
<dbReference type="PRINTS" id="PR01483">
    <property type="entry name" value="FASYNTHASE"/>
</dbReference>
<dbReference type="Gene3D" id="3.30.70.3330">
    <property type="match status" value="1"/>
</dbReference>
<dbReference type="GO" id="GO:0004318">
    <property type="term" value="F:enoyl-[acyl-carrier-protein] reductase (NADH) activity"/>
    <property type="evidence" value="ECO:0007669"/>
    <property type="project" value="UniProtKB-UniRule"/>
</dbReference>
<dbReference type="InterPro" id="IPR002539">
    <property type="entry name" value="MaoC-like_dom"/>
</dbReference>
<comment type="catalytic activity">
    <reaction evidence="1">
        <text>a (3R)-hydroxyacyl-[ACP] = a (2E)-enoyl-[ACP] + H2O</text>
        <dbReference type="Rhea" id="RHEA:13097"/>
        <dbReference type="Rhea" id="RHEA-COMP:9925"/>
        <dbReference type="Rhea" id="RHEA-COMP:9945"/>
        <dbReference type="ChEBI" id="CHEBI:15377"/>
        <dbReference type="ChEBI" id="CHEBI:78784"/>
        <dbReference type="ChEBI" id="CHEBI:78827"/>
        <dbReference type="EC" id="4.2.1.59"/>
    </reaction>
</comment>
<keyword evidence="15" id="KW-0511">Multifunctional enzyme</keyword>
<dbReference type="InterPro" id="IPR029069">
    <property type="entry name" value="HotDog_dom_sf"/>
</dbReference>
<evidence type="ECO:0000256" key="7">
    <source>
        <dbReference type="ARBA" id="ARBA00013256"/>
    </source>
</evidence>
<dbReference type="GO" id="GO:0004313">
    <property type="term" value="F:[acyl-carrier-protein] S-acetyltransferase activity"/>
    <property type="evidence" value="ECO:0007669"/>
    <property type="project" value="UniProtKB-EC"/>
</dbReference>
<comment type="similarity">
    <text evidence="2 22">Belongs to the fungal fatty acid synthetase subunit beta family.</text>
</comment>
<dbReference type="GO" id="GO:0004321">
    <property type="term" value="F:fatty-acyl-CoA synthase activity"/>
    <property type="evidence" value="ECO:0007669"/>
    <property type="project" value="UniProtKB-EC"/>
</dbReference>
<evidence type="ECO:0000256" key="23">
    <source>
        <dbReference type="PIRSR" id="PIRSR005562-1"/>
    </source>
</evidence>
<dbReference type="SUPFAM" id="SSF52151">
    <property type="entry name" value="FabD/lysophospholipase-like"/>
    <property type="match status" value="2"/>
</dbReference>
<evidence type="ECO:0000313" key="25">
    <source>
        <dbReference type="EMBL" id="KAF1936887.1"/>
    </source>
</evidence>
<evidence type="ECO:0000256" key="12">
    <source>
        <dbReference type="ARBA" id="ARBA00023002"/>
    </source>
</evidence>
<evidence type="ECO:0000256" key="13">
    <source>
        <dbReference type="ARBA" id="ARBA00023027"/>
    </source>
</evidence>
<dbReference type="Pfam" id="PF17828">
    <property type="entry name" value="FAS_N"/>
    <property type="match status" value="1"/>
</dbReference>
<feature type="active site" description="For acetyltransferase activity" evidence="23">
    <location>
        <position position="291"/>
    </location>
</feature>
<dbReference type="PANTHER" id="PTHR10982:SF21">
    <property type="entry name" value="FATTY ACID SYNTHASE SUBUNIT BETA"/>
    <property type="match status" value="1"/>
</dbReference>